<keyword evidence="3 5" id="KW-1133">Transmembrane helix</keyword>
<feature type="transmembrane region" description="Helical" evidence="5">
    <location>
        <begin position="53"/>
        <end position="72"/>
    </location>
</feature>
<organism evidence="6 7">
    <name type="scientific">Maribacter caenipelagi</name>
    <dbReference type="NCBI Taxonomy" id="1447781"/>
    <lineage>
        <taxon>Bacteria</taxon>
        <taxon>Pseudomonadati</taxon>
        <taxon>Bacteroidota</taxon>
        <taxon>Flavobacteriia</taxon>
        <taxon>Flavobacteriales</taxon>
        <taxon>Flavobacteriaceae</taxon>
        <taxon>Maribacter</taxon>
    </lineage>
</organism>
<dbReference type="Pfam" id="PF01943">
    <property type="entry name" value="Polysacc_synt"/>
    <property type="match status" value="1"/>
</dbReference>
<feature type="transmembrane region" description="Helical" evidence="5">
    <location>
        <begin position="388"/>
        <end position="405"/>
    </location>
</feature>
<evidence type="ECO:0000256" key="4">
    <source>
        <dbReference type="ARBA" id="ARBA00023136"/>
    </source>
</evidence>
<dbReference type="PANTHER" id="PTHR43424">
    <property type="entry name" value="LOCUS PUTATIVE PROTEIN 1-RELATED"/>
    <property type="match status" value="1"/>
</dbReference>
<keyword evidence="7" id="KW-1185">Reference proteome</keyword>
<evidence type="ECO:0000256" key="3">
    <source>
        <dbReference type="ARBA" id="ARBA00022989"/>
    </source>
</evidence>
<name>A0A4R7DHA7_9FLAO</name>
<reference evidence="6 7" key="1">
    <citation type="submission" date="2019-03" db="EMBL/GenBank/DDBJ databases">
        <title>Genomic Encyclopedia of Type Strains, Phase III (KMG-III): the genomes of soil and plant-associated and newly described type strains.</title>
        <authorList>
            <person name="Whitman W."/>
        </authorList>
    </citation>
    <scope>NUCLEOTIDE SEQUENCE [LARGE SCALE GENOMIC DNA]</scope>
    <source>
        <strain evidence="6 7">CECT 8455</strain>
    </source>
</reference>
<feature type="transmembrane region" description="Helical" evidence="5">
    <location>
        <begin position="23"/>
        <end position="41"/>
    </location>
</feature>
<evidence type="ECO:0000313" key="6">
    <source>
        <dbReference type="EMBL" id="TDS18646.1"/>
    </source>
</evidence>
<feature type="transmembrane region" description="Helical" evidence="5">
    <location>
        <begin position="216"/>
        <end position="233"/>
    </location>
</feature>
<feature type="transmembrane region" description="Helical" evidence="5">
    <location>
        <begin position="147"/>
        <end position="169"/>
    </location>
</feature>
<evidence type="ECO:0000313" key="7">
    <source>
        <dbReference type="Proteomes" id="UP000295274"/>
    </source>
</evidence>
<proteinExistence type="predicted"/>
<dbReference type="RefSeq" id="WP_133671290.1">
    <property type="nucleotide sequence ID" value="NZ_SNZW01000011.1"/>
</dbReference>
<feature type="transmembrane region" description="Helical" evidence="5">
    <location>
        <begin position="296"/>
        <end position="314"/>
    </location>
</feature>
<dbReference type="InterPro" id="IPR052556">
    <property type="entry name" value="PolySynth_Transporter"/>
</dbReference>
<keyword evidence="4 5" id="KW-0472">Membrane</keyword>
<sequence>MKSKGLLSSKLFRNISWLFFDKIFRMIYGIFVSIVLARYLGPEDFGNLNFSIAFVYVFLVISNLGLESVLVREITLQPKKRQELISTSIFLRGGVALALYFICVLLAKMYHPDINTTLLITIIATQIIFQITDVFFTVFMAEVNSKYVVIAKNIGFLISGLVKLLFVYINLSLKWFAVATALEFLVCLILIIWFINKKTDIVIKFKYFNFYIAKELLKSSYPLIISGVFYVIYTKLDQVMLGYLSTQAEVGYYAVATKFSEVWYFIPVAIVNSFYPELIKKHKEDKNGFNKLIGNLMLVLASFALVLTIFFTFFSEYLITKLYGAEYSVSGEILTIHIWSCLIVFTAVVSGSWFVINKLEKYSFYRTGTGALFNIVLNFILIPIYGGFGAAIATLLAKILASYLMNGMFTKTRSIFWHQTNAYFNVLKIYPIIGATKQMLYEIRRN</sequence>
<comment type="subcellular location">
    <subcellularLocation>
        <location evidence="1">Membrane</location>
        <topology evidence="1">Multi-pass membrane protein</topology>
    </subcellularLocation>
</comment>
<dbReference type="InterPro" id="IPR002797">
    <property type="entry name" value="Polysacc_synth"/>
</dbReference>
<feature type="transmembrane region" description="Helical" evidence="5">
    <location>
        <begin position="84"/>
        <end position="107"/>
    </location>
</feature>
<keyword evidence="2 5" id="KW-0812">Transmembrane</keyword>
<dbReference type="OrthoDB" id="9770347at2"/>
<dbReference type="CDD" id="cd13128">
    <property type="entry name" value="MATE_Wzx_like"/>
    <property type="match status" value="1"/>
</dbReference>
<feature type="transmembrane region" description="Helical" evidence="5">
    <location>
        <begin position="119"/>
        <end position="140"/>
    </location>
</feature>
<comment type="caution">
    <text evidence="6">The sequence shown here is derived from an EMBL/GenBank/DDBJ whole genome shotgun (WGS) entry which is preliminary data.</text>
</comment>
<gene>
    <name evidence="6" type="ORF">DFQ03_0354</name>
</gene>
<protein>
    <submittedName>
        <fullName evidence="6">PST family polysaccharide transporter</fullName>
    </submittedName>
</protein>
<feature type="transmembrane region" description="Helical" evidence="5">
    <location>
        <begin position="253"/>
        <end position="275"/>
    </location>
</feature>
<dbReference type="AlphaFoldDB" id="A0A4R7DHA7"/>
<evidence type="ECO:0000256" key="1">
    <source>
        <dbReference type="ARBA" id="ARBA00004141"/>
    </source>
</evidence>
<dbReference type="GO" id="GO:0016020">
    <property type="term" value="C:membrane"/>
    <property type="evidence" value="ECO:0007669"/>
    <property type="project" value="UniProtKB-SubCell"/>
</dbReference>
<feature type="transmembrane region" description="Helical" evidence="5">
    <location>
        <begin position="334"/>
        <end position="356"/>
    </location>
</feature>
<evidence type="ECO:0000256" key="2">
    <source>
        <dbReference type="ARBA" id="ARBA00022692"/>
    </source>
</evidence>
<accession>A0A4R7DHA7</accession>
<dbReference type="Proteomes" id="UP000295274">
    <property type="component" value="Unassembled WGS sequence"/>
</dbReference>
<dbReference type="PANTHER" id="PTHR43424:SF1">
    <property type="entry name" value="LOCUS PUTATIVE PROTEIN 1-RELATED"/>
    <property type="match status" value="1"/>
</dbReference>
<evidence type="ECO:0000256" key="5">
    <source>
        <dbReference type="SAM" id="Phobius"/>
    </source>
</evidence>
<feature type="transmembrane region" description="Helical" evidence="5">
    <location>
        <begin position="175"/>
        <end position="195"/>
    </location>
</feature>
<dbReference type="EMBL" id="SNZW01000011">
    <property type="protein sequence ID" value="TDS18646.1"/>
    <property type="molecule type" value="Genomic_DNA"/>
</dbReference>